<protein>
    <submittedName>
        <fullName evidence="2">Lipopolysaccharide biosynthesis protein</fullName>
    </submittedName>
</protein>
<reference evidence="2 3" key="1">
    <citation type="submission" date="2019-02" db="EMBL/GenBank/DDBJ databases">
        <title>Pedobacter sp. RP-1-14 sp. nov., isolated from Arctic soil.</title>
        <authorList>
            <person name="Dahal R.H."/>
        </authorList>
    </citation>
    <scope>NUCLEOTIDE SEQUENCE [LARGE SCALE GENOMIC DNA]</scope>
    <source>
        <strain evidence="2 3">RP-1-14</strain>
    </source>
</reference>
<name>A0A4R0NLJ9_9SPHI</name>
<evidence type="ECO:0000313" key="3">
    <source>
        <dbReference type="Proteomes" id="UP000293347"/>
    </source>
</evidence>
<feature type="transmembrane region" description="Helical" evidence="1">
    <location>
        <begin position="454"/>
        <end position="477"/>
    </location>
</feature>
<sequence length="708" mass="80738">MEEFKKFLTLINKYKLLLVIVPLITVIITFFLVRNLPSTYVSQAQLSTGIADEKQNNIINQILPNDQVNQGFSNLIEMFKMKKVLDQISYLLIIHDLTSKEPFKTPSPLLNTLNADARKHAIEVYTSKYNNSESLNLNDEDQNGLNRVLESMDYHSQGISGKVQVFRSGNSDFLIVQCETENPKLSEFIANTLSQEFIKYYSLVVSQNQLKANTFLSQLLVKKTDTLSKRMTDLRSYKIKNRVLNLDEQSKQLYTNILDFDNKKQAAIQNTSSYAGALNEIDRKFNPEERKYIEAAISKINQDIVATKNEISGVYEAYLQSDFEPRYKSSLDSLQRILNQEIHKSSDQYLLNPLTTKQQLVSEKIRLEIELDLSRYSINALERELDKLNAQFDMLVPKEAEVQALEMNIDIATKEYTEILSKYNESSLESAFSNKLNLIQPAVPGQTKPSKKMLLVILSGLFSVFFCLLLLFALYFLDNSIKAPIELANRTGLPVLGVLNDVQLSSLSLREIWDSKSISPELMMFKNQLRSLRNEIENDLSGRVLTVSSLKGHEGKSFIIMNLAASLVITSKRVLIIDGNFINSNLSKEYTSEIFLEDFFTNQVKLPNVEDSAVISILKNRGGDNSLLEIATEQQIKERFDLLKNVFDIILIDTAATEASNQFKEWVSHSDGILGVFKCGRAYNRENSAYIKYFRSTGLFKGWVMNKY</sequence>
<dbReference type="EMBL" id="SJSL01000002">
    <property type="protein sequence ID" value="TCD01690.1"/>
    <property type="molecule type" value="Genomic_DNA"/>
</dbReference>
<organism evidence="2 3">
    <name type="scientific">Pedobacter psychroterrae</name>
    <dbReference type="NCBI Taxonomy" id="2530453"/>
    <lineage>
        <taxon>Bacteria</taxon>
        <taxon>Pseudomonadati</taxon>
        <taxon>Bacteroidota</taxon>
        <taxon>Sphingobacteriia</taxon>
        <taxon>Sphingobacteriales</taxon>
        <taxon>Sphingobacteriaceae</taxon>
        <taxon>Pedobacter</taxon>
    </lineage>
</organism>
<keyword evidence="1" id="KW-0812">Transmembrane</keyword>
<accession>A0A4R0NLJ9</accession>
<dbReference type="Proteomes" id="UP000293347">
    <property type="component" value="Unassembled WGS sequence"/>
</dbReference>
<dbReference type="AlphaFoldDB" id="A0A4R0NLJ9"/>
<dbReference type="SUPFAM" id="SSF52540">
    <property type="entry name" value="P-loop containing nucleoside triphosphate hydrolases"/>
    <property type="match status" value="1"/>
</dbReference>
<dbReference type="PANTHER" id="PTHR32309">
    <property type="entry name" value="TYROSINE-PROTEIN KINASE"/>
    <property type="match status" value="1"/>
</dbReference>
<dbReference type="Gene3D" id="3.40.50.300">
    <property type="entry name" value="P-loop containing nucleotide triphosphate hydrolases"/>
    <property type="match status" value="1"/>
</dbReference>
<keyword evidence="3" id="KW-1185">Reference proteome</keyword>
<gene>
    <name evidence="2" type="ORF">EZ437_13310</name>
</gene>
<dbReference type="InterPro" id="IPR027417">
    <property type="entry name" value="P-loop_NTPase"/>
</dbReference>
<keyword evidence="1" id="KW-1133">Transmembrane helix</keyword>
<proteinExistence type="predicted"/>
<dbReference type="InterPro" id="IPR050445">
    <property type="entry name" value="Bact_polysacc_biosynth/exp"/>
</dbReference>
<dbReference type="PANTHER" id="PTHR32309:SF31">
    <property type="entry name" value="CAPSULAR EXOPOLYSACCHARIDE FAMILY"/>
    <property type="match status" value="1"/>
</dbReference>
<feature type="transmembrane region" description="Helical" evidence="1">
    <location>
        <begin position="14"/>
        <end position="33"/>
    </location>
</feature>
<keyword evidence="1" id="KW-0472">Membrane</keyword>
<evidence type="ECO:0000256" key="1">
    <source>
        <dbReference type="SAM" id="Phobius"/>
    </source>
</evidence>
<comment type="caution">
    <text evidence="2">The sequence shown here is derived from an EMBL/GenBank/DDBJ whole genome shotgun (WGS) entry which is preliminary data.</text>
</comment>
<evidence type="ECO:0000313" key="2">
    <source>
        <dbReference type="EMBL" id="TCD01690.1"/>
    </source>
</evidence>